<accession>A0ABS9TIU9</accession>
<keyword evidence="3" id="KW-1185">Reference proteome</keyword>
<evidence type="ECO:0008006" key="4">
    <source>
        <dbReference type="Google" id="ProtNLM"/>
    </source>
</evidence>
<reference evidence="2 3" key="1">
    <citation type="submission" date="2022-03" db="EMBL/GenBank/DDBJ databases">
        <title>Pseudonocardia alaer sp. nov., a novel actinomycete isolated from reed forest soil.</title>
        <authorList>
            <person name="Wang L."/>
        </authorList>
    </citation>
    <scope>NUCLEOTIDE SEQUENCE [LARGE SCALE GENOMIC DNA]</scope>
    <source>
        <strain evidence="2 3">Y-16303</strain>
    </source>
</reference>
<comment type="caution">
    <text evidence="2">The sequence shown here is derived from an EMBL/GenBank/DDBJ whole genome shotgun (WGS) entry which is preliminary data.</text>
</comment>
<feature type="transmembrane region" description="Helical" evidence="1">
    <location>
        <begin position="54"/>
        <end position="78"/>
    </location>
</feature>
<keyword evidence="1" id="KW-1133">Transmembrane helix</keyword>
<dbReference type="EMBL" id="JAKXMK010000019">
    <property type="protein sequence ID" value="MCH6168474.1"/>
    <property type="molecule type" value="Genomic_DNA"/>
</dbReference>
<name>A0ABS9TIU9_9PSEU</name>
<gene>
    <name evidence="2" type="ORF">MMF94_22505</name>
</gene>
<evidence type="ECO:0000313" key="2">
    <source>
        <dbReference type="EMBL" id="MCH6168474.1"/>
    </source>
</evidence>
<keyword evidence="1" id="KW-0472">Membrane</keyword>
<keyword evidence="1" id="KW-0812">Transmembrane</keyword>
<dbReference type="Proteomes" id="UP001299970">
    <property type="component" value="Unassembled WGS sequence"/>
</dbReference>
<protein>
    <recommendedName>
        <fullName evidence="4">Secreted protein</fullName>
    </recommendedName>
</protein>
<proteinExistence type="predicted"/>
<sequence length="79" mass="7840">MNIDWGSLLLVALVSLAAAVAVVVLVALALVGVSAARSDVTRPQGGVSAISPAIGMTMACVCVLASVAIVAYGIYLVAR</sequence>
<organism evidence="2 3">
    <name type="scientific">Pseudonocardia alaniniphila</name>
    <dbReference type="NCBI Taxonomy" id="75291"/>
    <lineage>
        <taxon>Bacteria</taxon>
        <taxon>Bacillati</taxon>
        <taxon>Actinomycetota</taxon>
        <taxon>Actinomycetes</taxon>
        <taxon>Pseudonocardiales</taxon>
        <taxon>Pseudonocardiaceae</taxon>
        <taxon>Pseudonocardia</taxon>
    </lineage>
</organism>
<evidence type="ECO:0000313" key="3">
    <source>
        <dbReference type="Proteomes" id="UP001299970"/>
    </source>
</evidence>
<evidence type="ECO:0000256" key="1">
    <source>
        <dbReference type="SAM" id="Phobius"/>
    </source>
</evidence>
<dbReference type="RefSeq" id="WP_241039111.1">
    <property type="nucleotide sequence ID" value="NZ_BAAAJF010000055.1"/>
</dbReference>